<dbReference type="Proteomes" id="UP000017836">
    <property type="component" value="Unassembled WGS sequence"/>
</dbReference>
<proteinExistence type="predicted"/>
<organism evidence="1 2">
    <name type="scientific">Amborella trichopoda</name>
    <dbReference type="NCBI Taxonomy" id="13333"/>
    <lineage>
        <taxon>Eukaryota</taxon>
        <taxon>Viridiplantae</taxon>
        <taxon>Streptophyta</taxon>
        <taxon>Embryophyta</taxon>
        <taxon>Tracheophyta</taxon>
        <taxon>Spermatophyta</taxon>
        <taxon>Magnoliopsida</taxon>
        <taxon>Amborellales</taxon>
        <taxon>Amborellaceae</taxon>
        <taxon>Amborella</taxon>
    </lineage>
</organism>
<dbReference type="Gramene" id="ERN09558">
    <property type="protein sequence ID" value="ERN09558"/>
    <property type="gene ID" value="AMTR_s00029p00158900"/>
</dbReference>
<name>W1PNB3_AMBTC</name>
<protein>
    <submittedName>
        <fullName evidence="1">Uncharacterized protein</fullName>
    </submittedName>
</protein>
<gene>
    <name evidence="1" type="ORF">AMTR_s00029p00158900</name>
</gene>
<evidence type="ECO:0000313" key="1">
    <source>
        <dbReference type="EMBL" id="ERN09558.1"/>
    </source>
</evidence>
<accession>W1PNB3</accession>
<evidence type="ECO:0000313" key="2">
    <source>
        <dbReference type="Proteomes" id="UP000017836"/>
    </source>
</evidence>
<keyword evidence="2" id="KW-1185">Reference proteome</keyword>
<dbReference type="HOGENOM" id="CLU_1799035_0_0_1"/>
<dbReference type="EMBL" id="KI392980">
    <property type="protein sequence ID" value="ERN09558.1"/>
    <property type="molecule type" value="Genomic_DNA"/>
</dbReference>
<reference evidence="2" key="1">
    <citation type="journal article" date="2013" name="Science">
        <title>The Amborella genome and the evolution of flowering plants.</title>
        <authorList>
            <consortium name="Amborella Genome Project"/>
        </authorList>
    </citation>
    <scope>NUCLEOTIDE SEQUENCE [LARGE SCALE GENOMIC DNA]</scope>
</reference>
<dbReference type="AlphaFoldDB" id="W1PNB3"/>
<sequence length="144" mass="16334">MSLDQSNFQGGPGLNPNDIILPRPQPNLWYILRPGSVVGTYKKIWVRYALLAAPEPSLLAVLVRRKLGEYMKIMRRRNWYFPASSTMFVGVPTTIRVGIFKTLAAYNVLMFMGVDIKKQELFIKEGSSAHKEKKVSLDEVAFSL</sequence>